<dbReference type="Proteomes" id="UP001214441">
    <property type="component" value="Unassembled WGS sequence"/>
</dbReference>
<dbReference type="PANTHER" id="PTHR43004:SF19">
    <property type="entry name" value="BINDING MONOOXYGENASE, PUTATIVE (JCVI)-RELATED"/>
    <property type="match status" value="1"/>
</dbReference>
<dbReference type="InterPro" id="IPR036188">
    <property type="entry name" value="FAD/NAD-bd_sf"/>
</dbReference>
<dbReference type="GO" id="GO:0004497">
    <property type="term" value="F:monooxygenase activity"/>
    <property type="evidence" value="ECO:0007669"/>
    <property type="project" value="UniProtKB-KW"/>
</dbReference>
<keyword evidence="2" id="KW-0285">Flavoprotein</keyword>
<keyword evidence="5" id="KW-0560">Oxidoreductase</keyword>
<dbReference type="InterPro" id="IPR002938">
    <property type="entry name" value="FAD-bd"/>
</dbReference>
<keyword evidence="6" id="KW-1185">Reference proteome</keyword>
<dbReference type="EMBL" id="JANCPR020000023">
    <property type="protein sequence ID" value="MDJ1134812.1"/>
    <property type="molecule type" value="Genomic_DNA"/>
</dbReference>
<evidence type="ECO:0000256" key="1">
    <source>
        <dbReference type="ARBA" id="ARBA00001974"/>
    </source>
</evidence>
<dbReference type="PANTHER" id="PTHR43004">
    <property type="entry name" value="TRK SYSTEM POTASSIUM UPTAKE PROTEIN"/>
    <property type="match status" value="1"/>
</dbReference>
<gene>
    <name evidence="5" type="ORF">NMN56_023220</name>
</gene>
<dbReference type="Gene3D" id="3.30.70.2450">
    <property type="match status" value="1"/>
</dbReference>
<keyword evidence="3" id="KW-0274">FAD</keyword>
<evidence type="ECO:0000313" key="5">
    <source>
        <dbReference type="EMBL" id="MDJ1134812.1"/>
    </source>
</evidence>
<sequence>MSDVIIVGGGPNGLMLACELALAGVRPVVLERLTGPKTEPRANGLVGQVVRMLDRRGLHARISGSGEPPLPAPRYMFGAFTLELAALKDNPVSVLPAPQEQIEKVLAARAAELGVDLRVGQEVTDLHQDDDLVRVTLAGGETLTARYVVGADGGRSMVRRLSGIGFPGVTNDDFITRSANVCVAEEHLGPDRELRVPGYGSLPPLLYQRTERGTIVWALLPGRQPVLTTTETGAPDEHTAPMTFEEMLASAERVLGVPVPVEPPEGEGPHLLRRLVGGNTRLAERYRDRRILLLGDAAHVHSAIGGPGLNLGLQDAVNLGWKLAATVRGWAPEGLLDTYDEERRPVAERVVASTLSQSALMRPGPEVSALRTVFAELLASPGGTERIAHLLAGTTEDFAPDLTLHTDTDTDTGTGAGAGTHRLAELTTTARPLLLDLSGDFAETAAPWRDRVDIINAKTADTNATGLLLRPDCHLAWTGHNAADTDALRTALHRWFGTPLRTAGESDG</sequence>
<evidence type="ECO:0000313" key="6">
    <source>
        <dbReference type="Proteomes" id="UP001214441"/>
    </source>
</evidence>
<proteinExistence type="predicted"/>
<protein>
    <submittedName>
        <fullName evidence="5">FAD-dependent monooxygenase</fullName>
    </submittedName>
</protein>
<keyword evidence="5" id="KW-0503">Monooxygenase</keyword>
<dbReference type="RefSeq" id="WP_274045547.1">
    <property type="nucleotide sequence ID" value="NZ_JANCPR020000023.1"/>
</dbReference>
<reference evidence="5 6" key="1">
    <citation type="submission" date="2023-05" db="EMBL/GenBank/DDBJ databases">
        <title>Streptantibioticus silvisoli sp. nov., acidotolerant actinomycetes 1 from pine litter.</title>
        <authorList>
            <person name="Swiecimska M."/>
            <person name="Golinska P."/>
            <person name="Sangal V."/>
            <person name="Wachnowicz B."/>
            <person name="Goodfellow M."/>
        </authorList>
    </citation>
    <scope>NUCLEOTIDE SEQUENCE [LARGE SCALE GENOMIC DNA]</scope>
    <source>
        <strain evidence="5 6">DSM 42109</strain>
    </source>
</reference>
<dbReference type="PRINTS" id="PR00420">
    <property type="entry name" value="RNGMNOXGNASE"/>
</dbReference>
<comment type="cofactor">
    <cofactor evidence="1">
        <name>FAD</name>
        <dbReference type="ChEBI" id="CHEBI:57692"/>
    </cofactor>
</comment>
<evidence type="ECO:0000256" key="3">
    <source>
        <dbReference type="ARBA" id="ARBA00022827"/>
    </source>
</evidence>
<dbReference type="InterPro" id="IPR050641">
    <property type="entry name" value="RIFMO-like"/>
</dbReference>
<organism evidence="5 6">
    <name type="scientific">Streptomyces iconiensis</name>
    <dbReference type="NCBI Taxonomy" id="1384038"/>
    <lineage>
        <taxon>Bacteria</taxon>
        <taxon>Bacillati</taxon>
        <taxon>Actinomycetota</taxon>
        <taxon>Actinomycetes</taxon>
        <taxon>Kitasatosporales</taxon>
        <taxon>Streptomycetaceae</taxon>
        <taxon>Streptomyces</taxon>
    </lineage>
</organism>
<dbReference type="Pfam" id="PF01494">
    <property type="entry name" value="FAD_binding_3"/>
    <property type="match status" value="1"/>
</dbReference>
<dbReference type="Pfam" id="PF21274">
    <property type="entry name" value="Rng_hyd_C"/>
    <property type="match status" value="1"/>
</dbReference>
<comment type="caution">
    <text evidence="5">The sequence shown here is derived from an EMBL/GenBank/DDBJ whole genome shotgun (WGS) entry which is preliminary data.</text>
</comment>
<dbReference type="Gene3D" id="3.40.30.120">
    <property type="match status" value="1"/>
</dbReference>
<dbReference type="SUPFAM" id="SSF51905">
    <property type="entry name" value="FAD/NAD(P)-binding domain"/>
    <property type="match status" value="1"/>
</dbReference>
<feature type="domain" description="FAD-binding" evidence="4">
    <location>
        <begin position="2"/>
        <end position="353"/>
    </location>
</feature>
<evidence type="ECO:0000259" key="4">
    <source>
        <dbReference type="Pfam" id="PF01494"/>
    </source>
</evidence>
<evidence type="ECO:0000256" key="2">
    <source>
        <dbReference type="ARBA" id="ARBA00022630"/>
    </source>
</evidence>
<accession>A0ABT7A0E8</accession>
<dbReference type="Gene3D" id="3.50.50.60">
    <property type="entry name" value="FAD/NAD(P)-binding domain"/>
    <property type="match status" value="2"/>
</dbReference>
<name>A0ABT7A0E8_9ACTN</name>